<proteinExistence type="predicted"/>
<evidence type="ECO:0000256" key="1">
    <source>
        <dbReference type="SAM" id="MobiDB-lite"/>
    </source>
</evidence>
<accession>A0A2N6SE24</accession>
<name>A0A2N6SE24_9BACL</name>
<sequence>MGNQDNSIQREDNISNDSQLSEGSNNQQHNKKPKWLNKKNITIILTLLVVIIAGIFLFIRSSNAYGAKTPEEVSQKFLEAIEKEDYLKASDYVYYACSERREEVRKELQEEVNKDDKRKRYVNKAIYRGVYVFSKGLMVEKIVEENGKEPYALLKEKPDSNRNRSGGWLLLKKVKNRWYVNLE</sequence>
<evidence type="ECO:0000313" key="4">
    <source>
        <dbReference type="Proteomes" id="UP000235670"/>
    </source>
</evidence>
<keyword evidence="2" id="KW-0812">Transmembrane</keyword>
<dbReference type="EMBL" id="PNGT01000006">
    <property type="protein sequence ID" value="PMC52208.1"/>
    <property type="molecule type" value="Genomic_DNA"/>
</dbReference>
<comment type="caution">
    <text evidence="3">The sequence shown here is derived from an EMBL/GenBank/DDBJ whole genome shotgun (WGS) entry which is preliminary data.</text>
</comment>
<feature type="region of interest" description="Disordered" evidence="1">
    <location>
        <begin position="1"/>
        <end position="32"/>
    </location>
</feature>
<keyword evidence="2" id="KW-0472">Membrane</keyword>
<dbReference type="Proteomes" id="UP000235670">
    <property type="component" value="Unassembled WGS sequence"/>
</dbReference>
<dbReference type="RefSeq" id="WP_102190008.1">
    <property type="nucleotide sequence ID" value="NZ_PNGT01000006.1"/>
</dbReference>
<protein>
    <recommendedName>
        <fullName evidence="5">DUF4878 domain-containing protein</fullName>
    </recommendedName>
</protein>
<evidence type="ECO:0008006" key="5">
    <source>
        <dbReference type="Google" id="ProtNLM"/>
    </source>
</evidence>
<gene>
    <name evidence="3" type="ORF">CJ218_06325</name>
</gene>
<evidence type="ECO:0000256" key="2">
    <source>
        <dbReference type="SAM" id="Phobius"/>
    </source>
</evidence>
<keyword evidence="2" id="KW-1133">Transmembrane helix</keyword>
<dbReference type="AlphaFoldDB" id="A0A2N6SE24"/>
<feature type="compositionally biased region" description="Polar residues" evidence="1">
    <location>
        <begin position="15"/>
        <end position="28"/>
    </location>
</feature>
<dbReference type="STRING" id="84135.GCA_001052115_01164"/>
<reference evidence="3 4" key="1">
    <citation type="submission" date="2017-09" db="EMBL/GenBank/DDBJ databases">
        <title>Bacterial strain isolated from the female urinary microbiota.</title>
        <authorList>
            <person name="Thomas-White K."/>
            <person name="Kumar N."/>
            <person name="Forster S."/>
            <person name="Putonti C."/>
            <person name="Lawley T."/>
            <person name="Wolfe A.J."/>
        </authorList>
    </citation>
    <scope>NUCLEOTIDE SEQUENCE [LARGE SCALE GENOMIC DNA]</scope>
    <source>
        <strain evidence="3 4">UMB0186</strain>
    </source>
</reference>
<feature type="transmembrane region" description="Helical" evidence="2">
    <location>
        <begin position="41"/>
        <end position="59"/>
    </location>
</feature>
<evidence type="ECO:0000313" key="3">
    <source>
        <dbReference type="EMBL" id="PMC52208.1"/>
    </source>
</evidence>
<organism evidence="3 4">
    <name type="scientific">Gemella sanguinis</name>
    <dbReference type="NCBI Taxonomy" id="84135"/>
    <lineage>
        <taxon>Bacteria</taxon>
        <taxon>Bacillati</taxon>
        <taxon>Bacillota</taxon>
        <taxon>Bacilli</taxon>
        <taxon>Bacillales</taxon>
        <taxon>Gemellaceae</taxon>
        <taxon>Gemella</taxon>
    </lineage>
</organism>